<dbReference type="InterPro" id="IPR036866">
    <property type="entry name" value="RibonucZ/Hydroxyglut_hydro"/>
</dbReference>
<dbReference type="InterPro" id="IPR050855">
    <property type="entry name" value="NDM-1-like"/>
</dbReference>
<dbReference type="AlphaFoldDB" id="A0A1S7LFS1"/>
<reference evidence="2" key="1">
    <citation type="submission" date="2015-04" db="EMBL/GenBank/DDBJ databases">
        <authorList>
            <person name="Syromyatnikov M.Y."/>
            <person name="Popov V.N."/>
        </authorList>
    </citation>
    <scope>NUCLEOTIDE SEQUENCE</scope>
    <source>
        <strain evidence="2">MO-1</strain>
    </source>
</reference>
<dbReference type="InterPro" id="IPR001279">
    <property type="entry name" value="Metallo-B-lactamas"/>
</dbReference>
<accession>A0A1S7LFS1</accession>
<dbReference type="CDD" id="cd07726">
    <property type="entry name" value="ST1585-like_MBL-fold"/>
    <property type="match status" value="1"/>
</dbReference>
<dbReference type="PANTHER" id="PTHR42951">
    <property type="entry name" value="METALLO-BETA-LACTAMASE DOMAIN-CONTAINING"/>
    <property type="match status" value="1"/>
</dbReference>
<dbReference type="SMART" id="SM00849">
    <property type="entry name" value="Lactamase_B"/>
    <property type="match status" value="1"/>
</dbReference>
<evidence type="ECO:0000313" key="2">
    <source>
        <dbReference type="EMBL" id="CRH05263.1"/>
    </source>
</evidence>
<dbReference type="PANTHER" id="PTHR42951:SF22">
    <property type="entry name" value="METALLO BETA-LACTAMASE SUPERFAMILY LIPOPROTEIN"/>
    <property type="match status" value="1"/>
</dbReference>
<dbReference type="EMBL" id="LO017727">
    <property type="protein sequence ID" value="CRH05263.1"/>
    <property type="molecule type" value="Genomic_DNA"/>
</dbReference>
<name>A0A1S7LFS1_MAGMO</name>
<gene>
    <name evidence="2" type="ORF">MAGMO_1069</name>
</gene>
<sequence>MQRAQPAMELPFGITCIDADFHRPGLASTYLIQEGSHAAFVETGTRYSVPAMLDTLKRNRVLATEVEYVIVTHVHLDHAGGAGAIMQELPNAKLVVHPRGARHMIDPTKLVEGSKVVYGEAAFLRTYGEIDPIPASRVVEAVDGLTILLGDRALKCFDTQGHAKHHICIWDEKSRGIFTGDSFGISYRELDLNGQIYLFPSTTPVQFDPEQAHKTVDRLADLKPDRLFLTHFGMVSFHDRLREGMHRQLDAIVAFASNCSETEGEARTRALRASWHNMFLDELIAMGHDQAEADKLVRTWMSMDQEINTQGLEVWLDKLKEKSNLLS</sequence>
<organism evidence="2">
    <name type="scientific">Magnetococcus massalia (strain MO-1)</name>
    <dbReference type="NCBI Taxonomy" id="451514"/>
    <lineage>
        <taxon>Bacteria</taxon>
        <taxon>Pseudomonadati</taxon>
        <taxon>Pseudomonadota</taxon>
        <taxon>Magnetococcia</taxon>
        <taxon>Magnetococcales</taxon>
        <taxon>Magnetococcaceae</taxon>
        <taxon>Magnetococcus</taxon>
    </lineage>
</organism>
<dbReference type="InterPro" id="IPR037482">
    <property type="entry name" value="ST1585_MBL-fold"/>
</dbReference>
<proteinExistence type="predicted"/>
<evidence type="ECO:0000259" key="1">
    <source>
        <dbReference type="SMART" id="SM00849"/>
    </source>
</evidence>
<feature type="domain" description="Metallo-beta-lactamase" evidence="1">
    <location>
        <begin position="35"/>
        <end position="231"/>
    </location>
</feature>
<dbReference type="Gene3D" id="3.60.15.10">
    <property type="entry name" value="Ribonuclease Z/Hydroxyacylglutathione hydrolase-like"/>
    <property type="match status" value="1"/>
</dbReference>
<dbReference type="SUPFAM" id="SSF56281">
    <property type="entry name" value="Metallo-hydrolase/oxidoreductase"/>
    <property type="match status" value="1"/>
</dbReference>
<dbReference type="Pfam" id="PF00753">
    <property type="entry name" value="Lactamase_B"/>
    <property type="match status" value="1"/>
</dbReference>
<protein>
    <submittedName>
        <fullName evidence="2">Putative Beta-lactamase domain protein</fullName>
    </submittedName>
</protein>